<protein>
    <recommendedName>
        <fullName evidence="9">Transcriptional regulatory protein</fullName>
    </recommendedName>
</protein>
<keyword evidence="8 9" id="KW-0804">Transcription</keyword>
<gene>
    <name evidence="12" type="ORF">GIS00_08885</name>
</gene>
<dbReference type="InterPro" id="IPR011006">
    <property type="entry name" value="CheY-like_superfamily"/>
</dbReference>
<dbReference type="GO" id="GO:0003677">
    <property type="term" value="F:DNA binding"/>
    <property type="evidence" value="ECO:0007669"/>
    <property type="project" value="UniProtKB-KW"/>
</dbReference>
<sequence>MSGTAPDTGLRVLVVEDDRLVAQAHADLVARIAGFRPEAVVHSARDARRRLAAAADIDLVLLDLNLPDEHGLDLCRSLRTAGVEVDVIAVTSQRDVHAVRTAVSLGIVQYVLKPFTFRMLADKLGQYRRFRDRLDPGGADLEAQSEVDRALAALRPETTGTLPTGLTESTLATIAQTLRRHPRSSAAEVAGHTGTSRATARRYLEHLVAVGRAEREQRHVGSGRPEIEYLPA</sequence>
<reference evidence="12 13" key="1">
    <citation type="submission" date="2019-11" db="EMBL/GenBank/DDBJ databases">
        <authorList>
            <person name="Jiang L.-Q."/>
        </authorList>
    </citation>
    <scope>NUCLEOTIDE SEQUENCE [LARGE SCALE GENOMIC DNA]</scope>
    <source>
        <strain evidence="12 13">YIM 132087</strain>
    </source>
</reference>
<dbReference type="InterPro" id="IPR024187">
    <property type="entry name" value="Sig_transdc_resp-reg_cit/mal"/>
</dbReference>
<comment type="subcellular location">
    <subcellularLocation>
        <location evidence="1 9">Cytoplasm</location>
    </subcellularLocation>
</comment>
<evidence type="ECO:0000256" key="6">
    <source>
        <dbReference type="ARBA" id="ARBA00023125"/>
    </source>
</evidence>
<evidence type="ECO:0000256" key="1">
    <source>
        <dbReference type="ARBA" id="ARBA00004496"/>
    </source>
</evidence>
<dbReference type="PANTHER" id="PTHR45526">
    <property type="entry name" value="TRANSCRIPTIONAL REGULATORY PROTEIN DPIA"/>
    <property type="match status" value="1"/>
</dbReference>
<evidence type="ECO:0000256" key="3">
    <source>
        <dbReference type="ARBA" id="ARBA00022553"/>
    </source>
</evidence>
<dbReference type="GO" id="GO:0003700">
    <property type="term" value="F:DNA-binding transcription factor activity"/>
    <property type="evidence" value="ECO:0007669"/>
    <property type="project" value="InterPro"/>
</dbReference>
<dbReference type="GO" id="GO:0000156">
    <property type="term" value="F:phosphorelay response regulator activity"/>
    <property type="evidence" value="ECO:0007669"/>
    <property type="project" value="TreeGrafter"/>
</dbReference>
<dbReference type="Proteomes" id="UP000460221">
    <property type="component" value="Unassembled WGS sequence"/>
</dbReference>
<dbReference type="Pfam" id="PF09339">
    <property type="entry name" value="HTH_IclR"/>
    <property type="match status" value="1"/>
</dbReference>
<evidence type="ECO:0000256" key="4">
    <source>
        <dbReference type="ARBA" id="ARBA00023012"/>
    </source>
</evidence>
<dbReference type="InterPro" id="IPR001789">
    <property type="entry name" value="Sig_transdc_resp-reg_receiver"/>
</dbReference>
<evidence type="ECO:0000256" key="8">
    <source>
        <dbReference type="ARBA" id="ARBA00023163"/>
    </source>
</evidence>
<feature type="domain" description="Response regulatory" evidence="11">
    <location>
        <begin position="11"/>
        <end position="128"/>
    </location>
</feature>
<keyword evidence="7 9" id="KW-0010">Activator</keyword>
<proteinExistence type="predicted"/>
<keyword evidence="2 9" id="KW-0963">Cytoplasm</keyword>
<keyword evidence="6 9" id="KW-0238">DNA-binding</keyword>
<dbReference type="InterPro" id="IPR051271">
    <property type="entry name" value="2C-system_Tx_regulators"/>
</dbReference>
<dbReference type="EMBL" id="WLYK01000002">
    <property type="protein sequence ID" value="MTD14058.1"/>
    <property type="molecule type" value="Genomic_DNA"/>
</dbReference>
<name>A0A7K1FIX4_9ACTN</name>
<evidence type="ECO:0000256" key="7">
    <source>
        <dbReference type="ARBA" id="ARBA00023159"/>
    </source>
</evidence>
<evidence type="ECO:0000256" key="10">
    <source>
        <dbReference type="PROSITE-ProRule" id="PRU00169"/>
    </source>
</evidence>
<evidence type="ECO:0000256" key="5">
    <source>
        <dbReference type="ARBA" id="ARBA00023015"/>
    </source>
</evidence>
<dbReference type="Gene3D" id="3.40.50.2300">
    <property type="match status" value="1"/>
</dbReference>
<dbReference type="InterPro" id="IPR036388">
    <property type="entry name" value="WH-like_DNA-bd_sf"/>
</dbReference>
<dbReference type="PIRSF" id="PIRSF006171">
    <property type="entry name" value="RR_citrat_malat"/>
    <property type="match status" value="1"/>
</dbReference>
<keyword evidence="5 9" id="KW-0805">Transcription regulation</keyword>
<dbReference type="InterPro" id="IPR005471">
    <property type="entry name" value="Tscrpt_reg_IclR_N"/>
</dbReference>
<dbReference type="Gene3D" id="1.10.10.10">
    <property type="entry name" value="Winged helix-like DNA-binding domain superfamily/Winged helix DNA-binding domain"/>
    <property type="match status" value="1"/>
</dbReference>
<evidence type="ECO:0000259" key="11">
    <source>
        <dbReference type="PROSITE" id="PS50110"/>
    </source>
</evidence>
<evidence type="ECO:0000313" key="12">
    <source>
        <dbReference type="EMBL" id="MTD14058.1"/>
    </source>
</evidence>
<keyword evidence="3 10" id="KW-0597">Phosphoprotein</keyword>
<organism evidence="12 13">
    <name type="scientific">Nakamurella alba</name>
    <dbReference type="NCBI Taxonomy" id="2665158"/>
    <lineage>
        <taxon>Bacteria</taxon>
        <taxon>Bacillati</taxon>
        <taxon>Actinomycetota</taxon>
        <taxon>Actinomycetes</taxon>
        <taxon>Nakamurellales</taxon>
        <taxon>Nakamurellaceae</taxon>
        <taxon>Nakamurella</taxon>
    </lineage>
</organism>
<comment type="caution">
    <text evidence="12">The sequence shown here is derived from an EMBL/GenBank/DDBJ whole genome shotgun (WGS) entry which is preliminary data.</text>
</comment>
<dbReference type="SUPFAM" id="SSF46785">
    <property type="entry name" value="Winged helix' DNA-binding domain"/>
    <property type="match status" value="1"/>
</dbReference>
<dbReference type="SMART" id="SM00448">
    <property type="entry name" value="REC"/>
    <property type="match status" value="1"/>
</dbReference>
<dbReference type="PANTHER" id="PTHR45526:SF1">
    <property type="entry name" value="TRANSCRIPTIONAL REGULATORY PROTEIN DCUR-RELATED"/>
    <property type="match status" value="1"/>
</dbReference>
<keyword evidence="4 9" id="KW-0902">Two-component regulatory system</keyword>
<dbReference type="Pfam" id="PF00072">
    <property type="entry name" value="Response_reg"/>
    <property type="match status" value="1"/>
</dbReference>
<evidence type="ECO:0000313" key="13">
    <source>
        <dbReference type="Proteomes" id="UP000460221"/>
    </source>
</evidence>
<dbReference type="InterPro" id="IPR036390">
    <property type="entry name" value="WH_DNA-bd_sf"/>
</dbReference>
<feature type="modified residue" description="4-aspartylphosphate" evidence="10">
    <location>
        <position position="63"/>
    </location>
</feature>
<keyword evidence="13" id="KW-1185">Reference proteome</keyword>
<dbReference type="GO" id="GO:0005737">
    <property type="term" value="C:cytoplasm"/>
    <property type="evidence" value="ECO:0007669"/>
    <property type="project" value="UniProtKB-SubCell"/>
</dbReference>
<dbReference type="AlphaFoldDB" id="A0A7K1FIX4"/>
<accession>A0A7K1FIX4</accession>
<dbReference type="PROSITE" id="PS50110">
    <property type="entry name" value="RESPONSE_REGULATORY"/>
    <property type="match status" value="1"/>
</dbReference>
<evidence type="ECO:0000256" key="9">
    <source>
        <dbReference type="PIRNR" id="PIRNR006171"/>
    </source>
</evidence>
<evidence type="ECO:0000256" key="2">
    <source>
        <dbReference type="ARBA" id="ARBA00022490"/>
    </source>
</evidence>
<dbReference type="SUPFAM" id="SSF52172">
    <property type="entry name" value="CheY-like"/>
    <property type="match status" value="1"/>
</dbReference>
<dbReference type="RefSeq" id="WP_322097741.1">
    <property type="nucleotide sequence ID" value="NZ_WLYK01000002.1"/>
</dbReference>